<accession>A0ABP9VBA3</accession>
<protein>
    <recommendedName>
        <fullName evidence="1">DSBA-like thioredoxin domain-containing protein</fullName>
    </recommendedName>
</protein>
<sequence length="267" mass="28847">MSKDHMFDLLSKLLYPIAMTSLSPTSPEKLRVDIWSDIACPWCYIGKRRFEAALQNFAHKDNVEIVYHSFELDPSGPALNPQTSGQMLAQKYGRTPAQAQQMLDQVTQTAAAEGLTYDFDQVKLANTFLAHQLIQLAATQNLGPQTKERLLRAYFTDGANLSDLETLVALGAEVGLNADQVRAALASGEYASAVRQDEAQAQRLGISGVPFYVLGGKYGISGAQGPEVFGQALNQVWAEQNPAPLTMLGSSDADGCEDGSCEVAISD</sequence>
<dbReference type="Proteomes" id="UP001458946">
    <property type="component" value="Unassembled WGS sequence"/>
</dbReference>
<feature type="domain" description="DSBA-like thioredoxin" evidence="1">
    <location>
        <begin position="31"/>
        <end position="233"/>
    </location>
</feature>
<proteinExistence type="predicted"/>
<organism evidence="2 3">
    <name type="scientific">Deinococcus xinjiangensis</name>
    <dbReference type="NCBI Taxonomy" id="457454"/>
    <lineage>
        <taxon>Bacteria</taxon>
        <taxon>Thermotogati</taxon>
        <taxon>Deinococcota</taxon>
        <taxon>Deinococci</taxon>
        <taxon>Deinococcales</taxon>
        <taxon>Deinococcaceae</taxon>
        <taxon>Deinococcus</taxon>
    </lineage>
</organism>
<evidence type="ECO:0000313" key="2">
    <source>
        <dbReference type="EMBL" id="GAA5501288.1"/>
    </source>
</evidence>
<keyword evidence="3" id="KW-1185">Reference proteome</keyword>
<name>A0ABP9VBA3_9DEIO</name>
<comment type="caution">
    <text evidence="2">The sequence shown here is derived from an EMBL/GenBank/DDBJ whole genome shotgun (WGS) entry which is preliminary data.</text>
</comment>
<evidence type="ECO:0000313" key="3">
    <source>
        <dbReference type="Proteomes" id="UP001458946"/>
    </source>
</evidence>
<dbReference type="Pfam" id="PF01323">
    <property type="entry name" value="DSBA"/>
    <property type="match status" value="1"/>
</dbReference>
<dbReference type="Gene3D" id="3.40.30.10">
    <property type="entry name" value="Glutaredoxin"/>
    <property type="match status" value="1"/>
</dbReference>
<dbReference type="PANTHER" id="PTHR13887">
    <property type="entry name" value="GLUTATHIONE S-TRANSFERASE KAPPA"/>
    <property type="match status" value="1"/>
</dbReference>
<dbReference type="EMBL" id="BAABRN010000008">
    <property type="protein sequence ID" value="GAA5501288.1"/>
    <property type="molecule type" value="Genomic_DNA"/>
</dbReference>
<reference evidence="2 3" key="1">
    <citation type="submission" date="2024-02" db="EMBL/GenBank/DDBJ databases">
        <title>Deinococcus xinjiangensis NBRC 107630.</title>
        <authorList>
            <person name="Ichikawa N."/>
            <person name="Katano-Makiyama Y."/>
            <person name="Hidaka K."/>
        </authorList>
    </citation>
    <scope>NUCLEOTIDE SEQUENCE [LARGE SCALE GENOMIC DNA]</scope>
    <source>
        <strain evidence="2 3">NBRC 107630</strain>
    </source>
</reference>
<evidence type="ECO:0000259" key="1">
    <source>
        <dbReference type="Pfam" id="PF01323"/>
    </source>
</evidence>
<dbReference type="SUPFAM" id="SSF52833">
    <property type="entry name" value="Thioredoxin-like"/>
    <property type="match status" value="1"/>
</dbReference>
<dbReference type="InterPro" id="IPR036249">
    <property type="entry name" value="Thioredoxin-like_sf"/>
</dbReference>
<gene>
    <name evidence="2" type="ORF">Dxin01_01020</name>
</gene>
<dbReference type="CDD" id="cd03024">
    <property type="entry name" value="DsbA_FrnE"/>
    <property type="match status" value="1"/>
</dbReference>
<dbReference type="PANTHER" id="PTHR13887:SF41">
    <property type="entry name" value="THIOREDOXIN SUPERFAMILY PROTEIN"/>
    <property type="match status" value="1"/>
</dbReference>
<dbReference type="InterPro" id="IPR001853">
    <property type="entry name" value="DSBA-like_thioredoxin_dom"/>
</dbReference>